<name>A0A919AB92_9ACTN</name>
<keyword evidence="2" id="KW-1185">Reference proteome</keyword>
<reference evidence="1" key="2">
    <citation type="submission" date="2020-09" db="EMBL/GenBank/DDBJ databases">
        <authorList>
            <person name="Sun Q."/>
            <person name="Ohkuma M."/>
        </authorList>
    </citation>
    <scope>NUCLEOTIDE SEQUENCE</scope>
    <source>
        <strain evidence="1">JCM 4784</strain>
    </source>
</reference>
<dbReference type="Gene3D" id="3.40.630.30">
    <property type="match status" value="1"/>
</dbReference>
<dbReference type="InterPro" id="IPR016181">
    <property type="entry name" value="Acyl_CoA_acyltransferase"/>
</dbReference>
<gene>
    <name evidence="1" type="ORF">GCM10018785_71020</name>
</gene>
<comment type="caution">
    <text evidence="1">The sequence shown here is derived from an EMBL/GenBank/DDBJ whole genome shotgun (WGS) entry which is preliminary data.</text>
</comment>
<dbReference type="Proteomes" id="UP000608024">
    <property type="component" value="Unassembled WGS sequence"/>
</dbReference>
<evidence type="ECO:0000313" key="2">
    <source>
        <dbReference type="Proteomes" id="UP000608024"/>
    </source>
</evidence>
<organism evidence="1 2">
    <name type="scientific">Streptomyces longispororuber</name>
    <dbReference type="NCBI Taxonomy" id="68230"/>
    <lineage>
        <taxon>Bacteria</taxon>
        <taxon>Bacillati</taxon>
        <taxon>Actinomycetota</taxon>
        <taxon>Actinomycetes</taxon>
        <taxon>Kitasatosporales</taxon>
        <taxon>Streptomycetaceae</taxon>
        <taxon>Streptomyces</taxon>
    </lineage>
</organism>
<dbReference type="SUPFAM" id="SSF55729">
    <property type="entry name" value="Acyl-CoA N-acyltransferases (Nat)"/>
    <property type="match status" value="1"/>
</dbReference>
<dbReference type="AlphaFoldDB" id="A0A919AB92"/>
<accession>A0A919AB92</accession>
<dbReference type="EMBL" id="BNBT01000209">
    <property type="protein sequence ID" value="GHE95680.1"/>
    <property type="molecule type" value="Genomic_DNA"/>
</dbReference>
<proteinExistence type="predicted"/>
<sequence>MLTPDVRDHGAGREARMAEVFLRRLSRWQAEQQREDVASVYAACHGRDRAEFLKRFEREVQERDFDMVVADSAGGLVGCLYGYRAAPEAPAYAGFVAALHAAAPEAAAGAAAGRLFLLAELMVLPGHRRRGTATRLRDLLLSRHRTDVVVTTLAAPGDGTGREVLRAWACTRLGEFAAPPGEAWLHPAGR</sequence>
<evidence type="ECO:0008006" key="3">
    <source>
        <dbReference type="Google" id="ProtNLM"/>
    </source>
</evidence>
<evidence type="ECO:0000313" key="1">
    <source>
        <dbReference type="EMBL" id="GHE95680.1"/>
    </source>
</evidence>
<protein>
    <recommendedName>
        <fullName evidence="3">N-acetyltransferase domain-containing protein</fullName>
    </recommendedName>
</protein>
<reference evidence="1" key="1">
    <citation type="journal article" date="2014" name="Int. J. Syst. Evol. Microbiol.">
        <title>Complete genome sequence of Corynebacterium casei LMG S-19264T (=DSM 44701T), isolated from a smear-ripened cheese.</title>
        <authorList>
            <consortium name="US DOE Joint Genome Institute (JGI-PGF)"/>
            <person name="Walter F."/>
            <person name="Albersmeier A."/>
            <person name="Kalinowski J."/>
            <person name="Ruckert C."/>
        </authorList>
    </citation>
    <scope>NUCLEOTIDE SEQUENCE</scope>
    <source>
        <strain evidence="1">JCM 4784</strain>
    </source>
</reference>